<dbReference type="GO" id="GO:0016987">
    <property type="term" value="F:sigma factor activity"/>
    <property type="evidence" value="ECO:0007669"/>
    <property type="project" value="UniProtKB-KW"/>
</dbReference>
<dbReference type="SUPFAM" id="SSF88659">
    <property type="entry name" value="Sigma3 and sigma4 domains of RNA polymerase sigma factors"/>
    <property type="match status" value="1"/>
</dbReference>
<dbReference type="Pfam" id="PF04542">
    <property type="entry name" value="Sigma70_r2"/>
    <property type="match status" value="1"/>
</dbReference>
<organism evidence="7 8">
    <name type="scientific">Labilithrix luteola</name>
    <dbReference type="NCBI Taxonomy" id="1391654"/>
    <lineage>
        <taxon>Bacteria</taxon>
        <taxon>Pseudomonadati</taxon>
        <taxon>Myxococcota</taxon>
        <taxon>Polyangia</taxon>
        <taxon>Polyangiales</taxon>
        <taxon>Labilitrichaceae</taxon>
        <taxon>Labilithrix</taxon>
    </lineage>
</organism>
<dbReference type="KEGG" id="llu:AKJ09_04329"/>
<proteinExistence type="inferred from homology"/>
<dbReference type="GO" id="GO:0003677">
    <property type="term" value="F:DNA binding"/>
    <property type="evidence" value="ECO:0007669"/>
    <property type="project" value="UniProtKB-KW"/>
</dbReference>
<dbReference type="InterPro" id="IPR007627">
    <property type="entry name" value="RNA_pol_sigma70_r2"/>
</dbReference>
<dbReference type="SUPFAM" id="SSF88946">
    <property type="entry name" value="Sigma2 domain of RNA polymerase sigma factors"/>
    <property type="match status" value="1"/>
</dbReference>
<dbReference type="Gene3D" id="1.10.10.10">
    <property type="entry name" value="Winged helix-like DNA-binding domain superfamily/Winged helix DNA-binding domain"/>
    <property type="match status" value="1"/>
</dbReference>
<name>A0A0K1PVV5_9BACT</name>
<evidence type="ECO:0000313" key="7">
    <source>
        <dbReference type="EMBL" id="AKU97665.1"/>
    </source>
</evidence>
<evidence type="ECO:0000256" key="1">
    <source>
        <dbReference type="ARBA" id="ARBA00010641"/>
    </source>
</evidence>
<gene>
    <name evidence="7" type="ORF">AKJ09_04329</name>
</gene>
<dbReference type="EMBL" id="CP012333">
    <property type="protein sequence ID" value="AKU97665.1"/>
    <property type="molecule type" value="Genomic_DNA"/>
</dbReference>
<keyword evidence="5" id="KW-0804">Transcription</keyword>
<keyword evidence="4" id="KW-0238">DNA-binding</keyword>
<dbReference type="GO" id="GO:0006352">
    <property type="term" value="P:DNA-templated transcription initiation"/>
    <property type="evidence" value="ECO:0007669"/>
    <property type="project" value="InterPro"/>
</dbReference>
<keyword evidence="2" id="KW-0805">Transcription regulation</keyword>
<accession>A0A0K1PVV5</accession>
<keyword evidence="8" id="KW-1185">Reference proteome</keyword>
<evidence type="ECO:0000256" key="2">
    <source>
        <dbReference type="ARBA" id="ARBA00023015"/>
    </source>
</evidence>
<dbReference type="InterPro" id="IPR036388">
    <property type="entry name" value="WH-like_DNA-bd_sf"/>
</dbReference>
<reference evidence="7 8" key="1">
    <citation type="submission" date="2015-08" db="EMBL/GenBank/DDBJ databases">
        <authorList>
            <person name="Babu N.S."/>
            <person name="Beckwith C.J."/>
            <person name="Beseler K.G."/>
            <person name="Brison A."/>
            <person name="Carone J.V."/>
            <person name="Caskin T.P."/>
            <person name="Diamond M."/>
            <person name="Durham M.E."/>
            <person name="Foxe J.M."/>
            <person name="Go M."/>
            <person name="Henderson B.A."/>
            <person name="Jones I.B."/>
            <person name="McGettigan J.A."/>
            <person name="Micheletti S.J."/>
            <person name="Nasrallah M.E."/>
            <person name="Ortiz D."/>
            <person name="Piller C.R."/>
            <person name="Privatt S.R."/>
            <person name="Schneider S.L."/>
            <person name="Sharp S."/>
            <person name="Smith T.C."/>
            <person name="Stanton J.D."/>
            <person name="Ullery H.E."/>
            <person name="Wilson R.J."/>
            <person name="Serrano M.G."/>
            <person name="Buck G."/>
            <person name="Lee V."/>
            <person name="Wang Y."/>
            <person name="Carvalho R."/>
            <person name="Voegtly L."/>
            <person name="Shi R."/>
            <person name="Duckworth R."/>
            <person name="Johnson A."/>
            <person name="Loviza R."/>
            <person name="Walstead R."/>
            <person name="Shah Z."/>
            <person name="Kiflezghi M."/>
            <person name="Wade K."/>
            <person name="Ball S.L."/>
            <person name="Bradley K.W."/>
            <person name="Asai D.J."/>
            <person name="Bowman C.A."/>
            <person name="Russell D.A."/>
            <person name="Pope W.H."/>
            <person name="Jacobs-Sera D."/>
            <person name="Hendrix R.W."/>
            <person name="Hatfull G.F."/>
        </authorList>
    </citation>
    <scope>NUCLEOTIDE SEQUENCE [LARGE SCALE GENOMIC DNA]</scope>
    <source>
        <strain evidence="7 8">DSM 27648</strain>
    </source>
</reference>
<dbReference type="STRING" id="1391654.AKJ09_04329"/>
<dbReference type="Gene3D" id="1.10.1740.10">
    <property type="match status" value="1"/>
</dbReference>
<comment type="similarity">
    <text evidence="1">Belongs to the sigma-70 factor family. ECF subfamily.</text>
</comment>
<dbReference type="InterPro" id="IPR039425">
    <property type="entry name" value="RNA_pol_sigma-70-like"/>
</dbReference>
<dbReference type="InterPro" id="IPR013325">
    <property type="entry name" value="RNA_pol_sigma_r2"/>
</dbReference>
<dbReference type="InterPro" id="IPR014284">
    <property type="entry name" value="RNA_pol_sigma-70_dom"/>
</dbReference>
<evidence type="ECO:0000256" key="5">
    <source>
        <dbReference type="ARBA" id="ARBA00023163"/>
    </source>
</evidence>
<evidence type="ECO:0000256" key="4">
    <source>
        <dbReference type="ARBA" id="ARBA00023125"/>
    </source>
</evidence>
<dbReference type="RefSeq" id="WP_146648766.1">
    <property type="nucleotide sequence ID" value="NZ_CP012333.1"/>
</dbReference>
<dbReference type="PANTHER" id="PTHR43133">
    <property type="entry name" value="RNA POLYMERASE ECF-TYPE SIGMA FACTO"/>
    <property type="match status" value="1"/>
</dbReference>
<sequence length="215" mass="23978">MATKHERGFVSSNVQSESHPEAALVAALLANVPSAWARFQTNYDRLIVRCINKVTRRFHTVVSQDDVNEIYASFYVSLLANDMHKLRTFDPSRGSSFSSWVGLLAINAAYDHLRSVRREPKKECLSEAFELASSSPDPFELACEHERAVIAKQALADFSEKDRTFAALYFGEGLEPEVIAKKMNISVKTVYSKRHKIQARLESVLVSAGIDALAA</sequence>
<protein>
    <recommendedName>
        <fullName evidence="6">RNA polymerase sigma-70 region 2 domain-containing protein</fullName>
    </recommendedName>
</protein>
<dbReference type="AlphaFoldDB" id="A0A0K1PVV5"/>
<dbReference type="NCBIfam" id="TIGR02937">
    <property type="entry name" value="sigma70-ECF"/>
    <property type="match status" value="1"/>
</dbReference>
<dbReference type="InterPro" id="IPR013324">
    <property type="entry name" value="RNA_pol_sigma_r3/r4-like"/>
</dbReference>
<feature type="domain" description="RNA polymerase sigma-70 region 2" evidence="6">
    <location>
        <begin position="84"/>
        <end position="118"/>
    </location>
</feature>
<evidence type="ECO:0000256" key="3">
    <source>
        <dbReference type="ARBA" id="ARBA00023082"/>
    </source>
</evidence>
<keyword evidence="3" id="KW-0731">Sigma factor</keyword>
<dbReference type="OrthoDB" id="5501064at2"/>
<dbReference type="Proteomes" id="UP000064967">
    <property type="component" value="Chromosome"/>
</dbReference>
<dbReference type="PANTHER" id="PTHR43133:SF8">
    <property type="entry name" value="RNA POLYMERASE SIGMA FACTOR HI_1459-RELATED"/>
    <property type="match status" value="1"/>
</dbReference>
<evidence type="ECO:0000313" key="8">
    <source>
        <dbReference type="Proteomes" id="UP000064967"/>
    </source>
</evidence>
<evidence type="ECO:0000259" key="6">
    <source>
        <dbReference type="Pfam" id="PF04542"/>
    </source>
</evidence>